<reference evidence="2" key="1">
    <citation type="submission" date="2023-07" db="EMBL/GenBank/DDBJ databases">
        <authorList>
            <consortium name="AG Swart"/>
            <person name="Singh M."/>
            <person name="Singh A."/>
            <person name="Seah K."/>
            <person name="Emmerich C."/>
        </authorList>
    </citation>
    <scope>NUCLEOTIDE SEQUENCE</scope>
    <source>
        <strain evidence="2">DP1</strain>
    </source>
</reference>
<feature type="region of interest" description="Disordered" evidence="1">
    <location>
        <begin position="161"/>
        <end position="180"/>
    </location>
</feature>
<feature type="region of interest" description="Disordered" evidence="1">
    <location>
        <begin position="590"/>
        <end position="609"/>
    </location>
</feature>
<feature type="region of interest" description="Disordered" evidence="1">
    <location>
        <begin position="766"/>
        <end position="792"/>
    </location>
</feature>
<evidence type="ECO:0000313" key="2">
    <source>
        <dbReference type="EMBL" id="CAI2384401.1"/>
    </source>
</evidence>
<feature type="region of interest" description="Disordered" evidence="1">
    <location>
        <begin position="670"/>
        <end position="703"/>
    </location>
</feature>
<comment type="caution">
    <text evidence="2">The sequence shown here is derived from an EMBL/GenBank/DDBJ whole genome shotgun (WGS) entry which is preliminary data.</text>
</comment>
<dbReference type="EMBL" id="CAMPGE010026728">
    <property type="protein sequence ID" value="CAI2384401.1"/>
    <property type="molecule type" value="Genomic_DNA"/>
</dbReference>
<evidence type="ECO:0000256" key="1">
    <source>
        <dbReference type="SAM" id="MobiDB-lite"/>
    </source>
</evidence>
<sequence>MKKFLKMSESQEEFMEEILKYEVENPLVYKEFEYNKSQWDNIPGIIPRFVLFLSKHLEALTDKCNERFTQISTVELEEKVDSKLFDLQEKFESLGNRLDTFIEDNSATLGKMTSKLEQIEKDNHDFMAKQEKECSTNMKELISTPKVEDFVKQFEEDEELAEKEENDLSANTNKDTEEDPNELGIILKEKEWFKQKPENFEEFDKPRSFTLNQIKDLVYLHLSRSDFKKRFVSQNNLLQLHQDNFDEISQYRNQLSVDLKSEFSNCEAQISSNSKDLLKYVGEADKTHKEMQERIVSNFKKCMSLQDTVAELKKSSDSHSNKMDKMSIKISSISTNFNSKMQDIETNYEKTDKVKARIRDAINFERDSINGQLDKTKILCKELIEINKEQIDSLLQTETENLKESNETIKTDIEKSMEDVLNKNKTQILKIKDVCTKYFDKNDDAMKTIQAKVKVVDSAFDDFMNNVVKPQKFGEARLFTVETRLKEEEDLRILEISHCKDIIKKLIFAIEQNSLTSKDSFSVGAESSHQLPNLLKNSTISGSKIKLKNDKDERINLNTIQTKGLDILFMKRLMYLKSSIDDDKHISKDQRQMSDHQFEKDPGIQYPNTTSSALISLKNEMSAAENALSSQERSSDRKIFNKYQSAFSPNRIHTAEKGVSRKDRVKKAWNKPNINKRGSKNRLEESKNVSKSNLNKTDINNVNNSYSDLRVQPVLKTMVDKKHRCPKHPGGCECKQDVVTDIRGRNKMEEYWTVNQFSIDARNKPAYRSSEKLDHENDRREKDNVAAQNSNL</sequence>
<dbReference type="AlphaFoldDB" id="A0AAD1Y2X8"/>
<evidence type="ECO:0000313" key="3">
    <source>
        <dbReference type="Proteomes" id="UP001295684"/>
    </source>
</evidence>
<feature type="compositionally biased region" description="Basic and acidic residues" evidence="1">
    <location>
        <begin position="590"/>
        <end position="602"/>
    </location>
</feature>
<feature type="compositionally biased region" description="Polar residues" evidence="1">
    <location>
        <begin position="689"/>
        <end position="703"/>
    </location>
</feature>
<organism evidence="2 3">
    <name type="scientific">Euplotes crassus</name>
    <dbReference type="NCBI Taxonomy" id="5936"/>
    <lineage>
        <taxon>Eukaryota</taxon>
        <taxon>Sar</taxon>
        <taxon>Alveolata</taxon>
        <taxon>Ciliophora</taxon>
        <taxon>Intramacronucleata</taxon>
        <taxon>Spirotrichea</taxon>
        <taxon>Hypotrichia</taxon>
        <taxon>Euplotida</taxon>
        <taxon>Euplotidae</taxon>
        <taxon>Moneuplotes</taxon>
    </lineage>
</organism>
<keyword evidence="3" id="KW-1185">Reference proteome</keyword>
<accession>A0AAD1Y2X8</accession>
<protein>
    <submittedName>
        <fullName evidence="2">Uncharacterized protein</fullName>
    </submittedName>
</protein>
<feature type="compositionally biased region" description="Basic and acidic residues" evidence="1">
    <location>
        <begin position="769"/>
        <end position="784"/>
    </location>
</feature>
<proteinExistence type="predicted"/>
<dbReference type="Proteomes" id="UP001295684">
    <property type="component" value="Unassembled WGS sequence"/>
</dbReference>
<gene>
    <name evidence="2" type="ORF">ECRASSUSDP1_LOCUS25926</name>
</gene>
<name>A0AAD1Y2X8_EUPCR</name>